<gene>
    <name evidence="1" type="ORF">OXX778_LOCUS16848</name>
</gene>
<comment type="caution">
    <text evidence="1">The sequence shown here is derived from an EMBL/GenBank/DDBJ whole genome shotgun (WGS) entry which is preliminary data.</text>
</comment>
<organism evidence="1 2">
    <name type="scientific">Brachionus calyciflorus</name>
    <dbReference type="NCBI Taxonomy" id="104777"/>
    <lineage>
        <taxon>Eukaryota</taxon>
        <taxon>Metazoa</taxon>
        <taxon>Spiralia</taxon>
        <taxon>Gnathifera</taxon>
        <taxon>Rotifera</taxon>
        <taxon>Eurotatoria</taxon>
        <taxon>Monogononta</taxon>
        <taxon>Pseudotrocha</taxon>
        <taxon>Ploima</taxon>
        <taxon>Brachionidae</taxon>
        <taxon>Brachionus</taxon>
    </lineage>
</organism>
<keyword evidence="2" id="KW-1185">Reference proteome</keyword>
<name>A0A814HJ17_9BILA</name>
<accession>A0A814HJ17</accession>
<feature type="non-terminal residue" evidence="1">
    <location>
        <position position="13"/>
    </location>
</feature>
<proteinExistence type="predicted"/>
<protein>
    <submittedName>
        <fullName evidence="1">Uncharacterized protein</fullName>
    </submittedName>
</protein>
<dbReference type="Proteomes" id="UP000663879">
    <property type="component" value="Unassembled WGS sequence"/>
</dbReference>
<sequence length="13" mass="1510">MDEDEYESLPPNA</sequence>
<evidence type="ECO:0000313" key="1">
    <source>
        <dbReference type="EMBL" id="CAF1010091.1"/>
    </source>
</evidence>
<evidence type="ECO:0000313" key="2">
    <source>
        <dbReference type="Proteomes" id="UP000663879"/>
    </source>
</evidence>
<reference evidence="1" key="1">
    <citation type="submission" date="2021-02" db="EMBL/GenBank/DDBJ databases">
        <authorList>
            <person name="Nowell W R."/>
        </authorList>
    </citation>
    <scope>NUCLEOTIDE SEQUENCE</scope>
    <source>
        <strain evidence="1">Ploen Becks lab</strain>
    </source>
</reference>
<dbReference type="EMBL" id="CAJNOC010004117">
    <property type="protein sequence ID" value="CAF1010091.1"/>
    <property type="molecule type" value="Genomic_DNA"/>
</dbReference>